<dbReference type="GO" id="GO:0003677">
    <property type="term" value="F:DNA binding"/>
    <property type="evidence" value="ECO:0007669"/>
    <property type="project" value="UniProtKB-KW"/>
</dbReference>
<gene>
    <name evidence="2" type="ORF">I6N95_01510</name>
</gene>
<organism evidence="2 3">
    <name type="scientific">Vagococcus allomyrinae</name>
    <dbReference type="NCBI Taxonomy" id="2794353"/>
    <lineage>
        <taxon>Bacteria</taxon>
        <taxon>Bacillati</taxon>
        <taxon>Bacillota</taxon>
        <taxon>Bacilli</taxon>
        <taxon>Lactobacillales</taxon>
        <taxon>Enterococcaceae</taxon>
        <taxon>Vagococcus</taxon>
    </lineage>
</organism>
<dbReference type="Proteomes" id="UP000674938">
    <property type="component" value="Unassembled WGS sequence"/>
</dbReference>
<evidence type="ECO:0000313" key="3">
    <source>
        <dbReference type="Proteomes" id="UP000674938"/>
    </source>
</evidence>
<accession>A0A940SSW3</accession>
<dbReference type="EMBL" id="JAEEGA010000001">
    <property type="protein sequence ID" value="MBP1039675.1"/>
    <property type="molecule type" value="Genomic_DNA"/>
</dbReference>
<keyword evidence="3" id="KW-1185">Reference proteome</keyword>
<dbReference type="SMART" id="SM00966">
    <property type="entry name" value="SpoVT_AbrB"/>
    <property type="match status" value="1"/>
</dbReference>
<dbReference type="InterPro" id="IPR007159">
    <property type="entry name" value="SpoVT-AbrB_dom"/>
</dbReference>
<evidence type="ECO:0000313" key="2">
    <source>
        <dbReference type="EMBL" id="MBP1039675.1"/>
    </source>
</evidence>
<dbReference type="RefSeq" id="WP_209524569.1">
    <property type="nucleotide sequence ID" value="NZ_JAEEGA010000001.1"/>
</dbReference>
<dbReference type="Gene3D" id="2.10.260.10">
    <property type="match status" value="1"/>
</dbReference>
<sequence length="61" mass="6781">MRHRVVSTSGGSKIVTLPPEILACLNIKPGDRIEFIPHRNGTATIKKKKEEQVVSQKQSID</sequence>
<comment type="caution">
    <text evidence="2">The sequence shown here is derived from an EMBL/GenBank/DDBJ whole genome shotgun (WGS) entry which is preliminary data.</text>
</comment>
<proteinExistence type="predicted"/>
<keyword evidence="2" id="KW-0238">DNA-binding</keyword>
<dbReference type="SUPFAM" id="SSF89447">
    <property type="entry name" value="AbrB/MazE/MraZ-like"/>
    <property type="match status" value="1"/>
</dbReference>
<dbReference type="InterPro" id="IPR037914">
    <property type="entry name" value="SpoVT-AbrB_sf"/>
</dbReference>
<dbReference type="Pfam" id="PF04014">
    <property type="entry name" value="MazE_antitoxin"/>
    <property type="match status" value="1"/>
</dbReference>
<reference evidence="2" key="1">
    <citation type="submission" date="2020-12" db="EMBL/GenBank/DDBJ databases">
        <title>Vagococcus allomyrinae sp. nov. and Enterococcus lavae sp. nov., isolated from the larvae of Allomyrina dichotoma.</title>
        <authorList>
            <person name="Lee S.D."/>
        </authorList>
    </citation>
    <scope>NUCLEOTIDE SEQUENCE</scope>
    <source>
        <strain evidence="2">BWB3-3</strain>
    </source>
</reference>
<evidence type="ECO:0000259" key="1">
    <source>
        <dbReference type="SMART" id="SM00966"/>
    </source>
</evidence>
<feature type="domain" description="SpoVT-AbrB" evidence="1">
    <location>
        <begin position="7"/>
        <end position="53"/>
    </location>
</feature>
<name>A0A940SSW3_9ENTE</name>
<protein>
    <submittedName>
        <fullName evidence="2">AbrB/MazE/SpoVT family DNA-binding domain-containing protein</fullName>
    </submittedName>
</protein>
<dbReference type="AlphaFoldDB" id="A0A940SSW3"/>